<keyword evidence="2" id="KW-1185">Reference proteome</keyword>
<comment type="caution">
    <text evidence="1">The sequence shown here is derived from an EMBL/GenBank/DDBJ whole genome shotgun (WGS) entry which is preliminary data.</text>
</comment>
<dbReference type="RefSeq" id="WP_176027461.1">
    <property type="nucleotide sequence ID" value="NZ_JBHSJV010000001.1"/>
</dbReference>
<dbReference type="Proteomes" id="UP001597459">
    <property type="component" value="Unassembled WGS sequence"/>
</dbReference>
<evidence type="ECO:0000313" key="2">
    <source>
        <dbReference type="Proteomes" id="UP001597459"/>
    </source>
</evidence>
<evidence type="ECO:0000313" key="1">
    <source>
        <dbReference type="EMBL" id="MFD2590870.1"/>
    </source>
</evidence>
<reference evidence="2" key="1">
    <citation type="journal article" date="2019" name="Int. J. Syst. Evol. Microbiol.">
        <title>The Global Catalogue of Microorganisms (GCM) 10K type strain sequencing project: providing services to taxonomists for standard genome sequencing and annotation.</title>
        <authorList>
            <consortium name="The Broad Institute Genomics Platform"/>
            <consortium name="The Broad Institute Genome Sequencing Center for Infectious Disease"/>
            <person name="Wu L."/>
            <person name="Ma J."/>
        </authorList>
    </citation>
    <scope>NUCLEOTIDE SEQUENCE [LARGE SCALE GENOMIC DNA]</scope>
    <source>
        <strain evidence="2">KCTC 42423</strain>
    </source>
</reference>
<gene>
    <name evidence="1" type="ORF">ACFSTE_08520</name>
</gene>
<dbReference type="EMBL" id="JBHULX010000013">
    <property type="protein sequence ID" value="MFD2590870.1"/>
    <property type="molecule type" value="Genomic_DNA"/>
</dbReference>
<sequence>MKFKKKHIIFLLPIVLLAVGFSGVIKLPRQEVSVVVLKEQDASKQQQYIAGEDIELFFKLSKRSIAHLYISNSYGSTILESEEASIVSFILPDFIVNKKGKVTYKLLDDSNAIYEGELRIEANIKSPINMEAYMGPTSILVGGSDMSSFVIIPSDIYDNPLPDGTPVTIKHQFERIEKDEVIYMKNMYGRKDLYSYNKAGRVLFSSKISTFYSKEFSIDMSPTHPTDFSISSDRKHFYADGNQVTEFNTSVIRDRYGNVVSDGTMVEFVTQNTSGAFLRTSGSTLNGVANAKMLHPDHQDTWKTHAFINGMAESNTVLLDYKPVLDDFDVEFQQNNRAINVGPLLSFMEQLIADGTLVKLHIYKDGIFKETVVKESFRGNVTFLLKENFYDSGMYRFEVEALGITKEFENKKL</sequence>
<accession>A0ABW5N5G0</accession>
<proteinExistence type="predicted"/>
<protein>
    <submittedName>
        <fullName evidence="1">Uncharacterized protein</fullName>
    </submittedName>
</protein>
<name>A0ABW5N5G0_9FLAO</name>
<organism evidence="1 2">
    <name type="scientific">Aquimarina hainanensis</name>
    <dbReference type="NCBI Taxonomy" id="1578017"/>
    <lineage>
        <taxon>Bacteria</taxon>
        <taxon>Pseudomonadati</taxon>
        <taxon>Bacteroidota</taxon>
        <taxon>Flavobacteriia</taxon>
        <taxon>Flavobacteriales</taxon>
        <taxon>Flavobacteriaceae</taxon>
        <taxon>Aquimarina</taxon>
    </lineage>
</organism>